<gene>
    <name evidence="5" type="ORF">P0Y53_25555</name>
</gene>
<reference evidence="5" key="1">
    <citation type="submission" date="2023-03" db="EMBL/GenBank/DDBJ databases">
        <title>Andean soil-derived lignocellulolytic bacterial consortium as a source of novel taxa and putative plastic-active enzymes.</title>
        <authorList>
            <person name="Diaz-Garcia L."/>
            <person name="Chuvochina M."/>
            <person name="Feuerriegel G."/>
            <person name="Bunk B."/>
            <person name="Sproer C."/>
            <person name="Streit W.R."/>
            <person name="Rodriguez L.M."/>
            <person name="Overmann J."/>
            <person name="Jimenez D.J."/>
        </authorList>
    </citation>
    <scope>NUCLEOTIDE SEQUENCE</scope>
    <source>
        <strain evidence="5">MAG 7</strain>
    </source>
</reference>
<keyword evidence="4" id="KW-0949">S-adenosyl-L-methionine</keyword>
<evidence type="ECO:0000256" key="1">
    <source>
        <dbReference type="ARBA" id="ARBA00008138"/>
    </source>
</evidence>
<organism evidence="5 6">
    <name type="scientific">Candidatus Pseudobacter hemicellulosilyticus</name>
    <dbReference type="NCBI Taxonomy" id="3121375"/>
    <lineage>
        <taxon>Bacteria</taxon>
        <taxon>Pseudomonadati</taxon>
        <taxon>Bacteroidota</taxon>
        <taxon>Chitinophagia</taxon>
        <taxon>Chitinophagales</taxon>
        <taxon>Chitinophagaceae</taxon>
        <taxon>Pseudobacter</taxon>
    </lineage>
</organism>
<name>A0AAJ5WRV4_9BACT</name>
<dbReference type="EMBL" id="CP119311">
    <property type="protein sequence ID" value="WEK35866.1"/>
    <property type="molecule type" value="Genomic_DNA"/>
</dbReference>
<dbReference type="EC" id="2.1.1.-" evidence="4"/>
<keyword evidence="2 4" id="KW-0489">Methyltransferase</keyword>
<sequence length="296" mass="34023">MRVDKASRTAQYMALFRALETVRSSGKRLFSDPYAVLFLDNGYKRAVRWARFPFGRKFIQRKIHKRMPGGFSSGVARTKYIDDLLHRSVREGVQQVIILGAGFDMRSLRLDFLQQLPVIEIDHPNTAKLKLGTLQSQLGRLPANVRYYQLDLNEQSLDQLAVSRSLDFSLPTAFIWEGVTNYLTPQAIDQTFAFVQQFAKGSAIIFTYIDRLILEDPASFYGGDKLLNDLAEIGEPWTFGFDPETLGEYLARFDLTLVEDLSAIQYRDRYIPEWQERGYEFYRTAYAVKLLGPLEG</sequence>
<accession>A0AAJ5WRV4</accession>
<evidence type="ECO:0000256" key="2">
    <source>
        <dbReference type="ARBA" id="ARBA00022603"/>
    </source>
</evidence>
<dbReference type="AlphaFoldDB" id="A0AAJ5WRV4"/>
<evidence type="ECO:0000256" key="3">
    <source>
        <dbReference type="ARBA" id="ARBA00022679"/>
    </source>
</evidence>
<dbReference type="Gene3D" id="3.40.50.150">
    <property type="entry name" value="Vaccinia Virus protein VP39"/>
    <property type="match status" value="1"/>
</dbReference>
<dbReference type="PANTHER" id="PTHR43619:SF2">
    <property type="entry name" value="S-ADENOSYL-L-METHIONINE-DEPENDENT METHYLTRANSFERASES SUPERFAMILY PROTEIN"/>
    <property type="match status" value="1"/>
</dbReference>
<dbReference type="GO" id="GO:0032259">
    <property type="term" value="P:methylation"/>
    <property type="evidence" value="ECO:0007669"/>
    <property type="project" value="UniProtKB-KW"/>
</dbReference>
<evidence type="ECO:0000313" key="6">
    <source>
        <dbReference type="Proteomes" id="UP001220610"/>
    </source>
</evidence>
<dbReference type="Proteomes" id="UP001220610">
    <property type="component" value="Chromosome"/>
</dbReference>
<evidence type="ECO:0000313" key="5">
    <source>
        <dbReference type="EMBL" id="WEK35866.1"/>
    </source>
</evidence>
<comment type="similarity">
    <text evidence="1 4">Belongs to the UPF0677 family.</text>
</comment>
<protein>
    <recommendedName>
        <fullName evidence="4">S-adenosyl-L-methionine-dependent methyltransferase</fullName>
        <ecNumber evidence="4">2.1.1.-</ecNumber>
    </recommendedName>
</protein>
<dbReference type="InterPro" id="IPR007213">
    <property type="entry name" value="Ppm1/Ppm2/Tcmp"/>
</dbReference>
<proteinExistence type="inferred from homology"/>
<dbReference type="PANTHER" id="PTHR43619">
    <property type="entry name" value="S-ADENOSYL-L-METHIONINE-DEPENDENT METHYLTRANSFERASE YKTD-RELATED"/>
    <property type="match status" value="1"/>
</dbReference>
<dbReference type="InterPro" id="IPR011610">
    <property type="entry name" value="SAM_mthyl_Trfase_ML2640-like"/>
</dbReference>
<keyword evidence="3 5" id="KW-0808">Transferase</keyword>
<comment type="function">
    <text evidence="4">Exhibits S-adenosyl-L-methionine-dependent methyltransferase activity.</text>
</comment>
<dbReference type="NCBIfam" id="TIGR00027">
    <property type="entry name" value="mthyl_TIGR00027"/>
    <property type="match status" value="1"/>
</dbReference>
<dbReference type="SUPFAM" id="SSF53335">
    <property type="entry name" value="S-adenosyl-L-methionine-dependent methyltransferases"/>
    <property type="match status" value="1"/>
</dbReference>
<evidence type="ECO:0000256" key="4">
    <source>
        <dbReference type="RuleBase" id="RU362030"/>
    </source>
</evidence>
<dbReference type="GO" id="GO:0008168">
    <property type="term" value="F:methyltransferase activity"/>
    <property type="evidence" value="ECO:0007669"/>
    <property type="project" value="UniProtKB-UniRule"/>
</dbReference>
<dbReference type="Pfam" id="PF04072">
    <property type="entry name" value="LCM"/>
    <property type="match status" value="1"/>
</dbReference>
<dbReference type="InterPro" id="IPR029063">
    <property type="entry name" value="SAM-dependent_MTases_sf"/>
</dbReference>